<keyword evidence="4 9" id="KW-0812">Transmembrane</keyword>
<name>A0AA38LY62_9TREE</name>
<feature type="transmembrane region" description="Helical" evidence="9">
    <location>
        <begin position="672"/>
        <end position="693"/>
    </location>
</feature>
<feature type="region of interest" description="Disordered" evidence="8">
    <location>
        <begin position="64"/>
        <end position="131"/>
    </location>
</feature>
<dbReference type="EMBL" id="JAKWFO010000003">
    <property type="protein sequence ID" value="KAI9638491.1"/>
    <property type="molecule type" value="Genomic_DNA"/>
</dbReference>
<feature type="transmembrane region" description="Helical" evidence="9">
    <location>
        <begin position="474"/>
        <end position="492"/>
    </location>
</feature>
<evidence type="ECO:0000256" key="1">
    <source>
        <dbReference type="ARBA" id="ARBA00004141"/>
    </source>
</evidence>
<evidence type="ECO:0000256" key="2">
    <source>
        <dbReference type="ARBA" id="ARBA00008066"/>
    </source>
</evidence>
<feature type="transmembrane region" description="Helical" evidence="9">
    <location>
        <begin position="260"/>
        <end position="278"/>
    </location>
</feature>
<comment type="similarity">
    <text evidence="2">Belongs to the amino acid/polyamine transporter 2 family.</text>
</comment>
<proteinExistence type="inferred from homology"/>
<comment type="subcellular location">
    <subcellularLocation>
        <location evidence="1">Membrane</location>
        <topology evidence="1">Multi-pass membrane protein</topology>
    </subcellularLocation>
</comment>
<evidence type="ECO:0000256" key="9">
    <source>
        <dbReference type="SAM" id="Phobius"/>
    </source>
</evidence>
<dbReference type="Proteomes" id="UP001164286">
    <property type="component" value="Unassembled WGS sequence"/>
</dbReference>
<gene>
    <name evidence="11" type="ORF">MKK02DRAFT_31925</name>
</gene>
<dbReference type="InterPro" id="IPR013057">
    <property type="entry name" value="AA_transpt_TM"/>
</dbReference>
<evidence type="ECO:0000313" key="12">
    <source>
        <dbReference type="Proteomes" id="UP001164286"/>
    </source>
</evidence>
<accession>A0AA38LY62</accession>
<protein>
    <submittedName>
        <fullName evidence="11">Amino acid transporter</fullName>
    </submittedName>
</protein>
<feature type="transmembrane region" description="Helical" evidence="9">
    <location>
        <begin position="326"/>
        <end position="353"/>
    </location>
</feature>
<evidence type="ECO:0000256" key="8">
    <source>
        <dbReference type="SAM" id="MobiDB-lite"/>
    </source>
</evidence>
<feature type="transmembrane region" description="Helical" evidence="9">
    <location>
        <begin position="646"/>
        <end position="666"/>
    </location>
</feature>
<evidence type="ECO:0000256" key="7">
    <source>
        <dbReference type="ARBA" id="ARBA00023136"/>
    </source>
</evidence>
<organism evidence="11 12">
    <name type="scientific">Dioszegia hungarica</name>
    <dbReference type="NCBI Taxonomy" id="4972"/>
    <lineage>
        <taxon>Eukaryota</taxon>
        <taxon>Fungi</taxon>
        <taxon>Dikarya</taxon>
        <taxon>Basidiomycota</taxon>
        <taxon>Agaricomycotina</taxon>
        <taxon>Tremellomycetes</taxon>
        <taxon>Tremellales</taxon>
        <taxon>Bulleribasidiaceae</taxon>
        <taxon>Dioszegia</taxon>
    </lineage>
</organism>
<keyword evidence="12" id="KW-1185">Reference proteome</keyword>
<sequence>MASSESNGVPVTIPAVHEIRKRTSTVVQSSLDLVNSFSRSQQRRYGKLALGSAPSFAFTARSTGYGSVQDGEVYDEEDDLGSDEEEYEYDEEEAIDESREEDGASTTRGTSGFFFSDPVNDSPDSSLRGPRLKQVRAARRSFGLNHFNFTPTPERPPYEETPGTASLAQSPTSHIYHGPTGGDVESTPLLSANATVSTPQKLVFEETFAPDSVASRRPSTIGRGRLAGAAGRRLSTDRRSVRSRRSIAVERGESTDGQTLFNCVAVLVGIGILSMPLALHYMGWILGTCVLVGFGALTCHTAKLLAKLIAADPAMKGYTDLGKKAFGPWAGGAITLLFCLELFAYGLALIVLFGDSMNAIFPNISSDTWKFIVFFLIVPTTLMPLRLLSLPSILSTISSFVLIAIILIDGLGKDTAPGSLLHPAETNIFPQWRHYNFLGGIGFVLAGFGGHAVVPSLARDMKTPENFDRVINKAFFIASALGFVAGASGYLMIGNGVSDEITKDLMDEVYGYPRWLNVFALWMIVINPLTKFGLCSRPFNHTLEAILGINRVPYLPPRVQPAADVSNPLMSSVTRLARNSISSFRDSTPRPSFSQLNTPSRPLLSPSDAPNMPKQLGTISENQTGPGAPDWLVWKKGEKRKLAARAISRTLVTAACTTAAVLIPGFERVMGFMGNFSAFLITVILPISFYLALAPRMGIVRPEIDKSWAFERSILVVILSISVVFMVAGTAWAFQPEH</sequence>
<dbReference type="PANTHER" id="PTHR22950">
    <property type="entry name" value="AMINO ACID TRANSPORTER"/>
    <property type="match status" value="1"/>
</dbReference>
<keyword evidence="5" id="KW-0029">Amino-acid transport</keyword>
<evidence type="ECO:0000256" key="6">
    <source>
        <dbReference type="ARBA" id="ARBA00022989"/>
    </source>
</evidence>
<dbReference type="RefSeq" id="XP_052948268.1">
    <property type="nucleotide sequence ID" value="XM_053088404.1"/>
</dbReference>
<feature type="transmembrane region" description="Helical" evidence="9">
    <location>
        <begin position="284"/>
        <end position="305"/>
    </location>
</feature>
<feature type="transmembrane region" description="Helical" evidence="9">
    <location>
        <begin position="392"/>
        <end position="412"/>
    </location>
</feature>
<feature type="compositionally biased region" description="Acidic residues" evidence="8">
    <location>
        <begin position="72"/>
        <end position="100"/>
    </location>
</feature>
<feature type="transmembrane region" description="Helical" evidence="9">
    <location>
        <begin position="432"/>
        <end position="454"/>
    </location>
</feature>
<evidence type="ECO:0000256" key="5">
    <source>
        <dbReference type="ARBA" id="ARBA00022970"/>
    </source>
</evidence>
<feature type="transmembrane region" description="Helical" evidence="9">
    <location>
        <begin position="368"/>
        <end position="385"/>
    </location>
</feature>
<feature type="region of interest" description="Disordered" evidence="8">
    <location>
        <begin position="582"/>
        <end position="611"/>
    </location>
</feature>
<dbReference type="GO" id="GO:0005774">
    <property type="term" value="C:vacuolar membrane"/>
    <property type="evidence" value="ECO:0007669"/>
    <property type="project" value="TreeGrafter"/>
</dbReference>
<keyword evidence="6 9" id="KW-1133">Transmembrane helix</keyword>
<reference evidence="11" key="1">
    <citation type="journal article" date="2022" name="G3 (Bethesda)">
        <title>High quality genome of the basidiomycete yeast Dioszegia hungarica PDD-24b-2 isolated from cloud water.</title>
        <authorList>
            <person name="Jarrige D."/>
            <person name="Haridas S."/>
            <person name="Bleykasten-Grosshans C."/>
            <person name="Joly M."/>
            <person name="Nadalig T."/>
            <person name="Sancelme M."/>
            <person name="Vuilleumier S."/>
            <person name="Grigoriev I.V."/>
            <person name="Amato P."/>
            <person name="Bringel F."/>
        </authorList>
    </citation>
    <scope>NUCLEOTIDE SEQUENCE</scope>
    <source>
        <strain evidence="11">PDD-24b-2</strain>
    </source>
</reference>
<feature type="domain" description="Amino acid transporter transmembrane" evidence="10">
    <location>
        <begin position="255"/>
        <end position="732"/>
    </location>
</feature>
<dbReference type="Pfam" id="PF01490">
    <property type="entry name" value="Aa_trans"/>
    <property type="match status" value="1"/>
</dbReference>
<evidence type="ECO:0000256" key="4">
    <source>
        <dbReference type="ARBA" id="ARBA00022692"/>
    </source>
</evidence>
<comment type="caution">
    <text evidence="11">The sequence shown here is derived from an EMBL/GenBank/DDBJ whole genome shotgun (WGS) entry which is preliminary data.</text>
</comment>
<dbReference type="PANTHER" id="PTHR22950:SF692">
    <property type="entry name" value="TRANSMEMBRANE AMINO ACID TRANSPORTER FAMILY PROTEIN"/>
    <property type="match status" value="1"/>
</dbReference>
<feature type="transmembrane region" description="Helical" evidence="9">
    <location>
        <begin position="512"/>
        <end position="530"/>
    </location>
</feature>
<keyword evidence="7 9" id="KW-0472">Membrane</keyword>
<dbReference type="GO" id="GO:0015179">
    <property type="term" value="F:L-amino acid transmembrane transporter activity"/>
    <property type="evidence" value="ECO:0007669"/>
    <property type="project" value="TreeGrafter"/>
</dbReference>
<evidence type="ECO:0000313" key="11">
    <source>
        <dbReference type="EMBL" id="KAI9638491.1"/>
    </source>
</evidence>
<feature type="region of interest" description="Disordered" evidence="8">
    <location>
        <begin position="145"/>
        <end position="168"/>
    </location>
</feature>
<feature type="transmembrane region" description="Helical" evidence="9">
    <location>
        <begin position="714"/>
        <end position="734"/>
    </location>
</feature>
<keyword evidence="3" id="KW-0813">Transport</keyword>
<evidence type="ECO:0000256" key="3">
    <source>
        <dbReference type="ARBA" id="ARBA00022448"/>
    </source>
</evidence>
<dbReference type="AlphaFoldDB" id="A0AA38LY62"/>
<dbReference type="GeneID" id="77727609"/>
<evidence type="ECO:0000259" key="10">
    <source>
        <dbReference type="Pfam" id="PF01490"/>
    </source>
</evidence>
<feature type="compositionally biased region" description="Polar residues" evidence="8">
    <location>
        <begin position="582"/>
        <end position="600"/>
    </location>
</feature>